<sequence>MSPLVVLGRMQASPAGLSQWFGGLHQAAAYLETPQGKLQSALLFTAVNSRRAREVGQETRRDLQLPQTIDAATGGVRPAMVEAKNIRTFERRPDSQERKTLANSDPDDPASLAGTRREPCSPRARVQGIVYEYGNRYVPCSMFHEAGETRYTRLLCDLGLPLPTSRLPAYLSPIPDPQAPGLPRLRQTGSQPCRWTLGPGAAAAAALDAAATATTT</sequence>
<evidence type="ECO:0000313" key="3">
    <source>
        <dbReference type="Proteomes" id="UP000050424"/>
    </source>
</evidence>
<feature type="compositionally biased region" description="Basic and acidic residues" evidence="1">
    <location>
        <begin position="84"/>
        <end position="100"/>
    </location>
</feature>
<dbReference type="AlphaFoldDB" id="A0A0N8H5G3"/>
<gene>
    <name evidence="2" type="ORF">AK830_g10477</name>
</gene>
<organism evidence="2 3">
    <name type="scientific">Neonectria ditissima</name>
    <dbReference type="NCBI Taxonomy" id="78410"/>
    <lineage>
        <taxon>Eukaryota</taxon>
        <taxon>Fungi</taxon>
        <taxon>Dikarya</taxon>
        <taxon>Ascomycota</taxon>
        <taxon>Pezizomycotina</taxon>
        <taxon>Sordariomycetes</taxon>
        <taxon>Hypocreomycetidae</taxon>
        <taxon>Hypocreales</taxon>
        <taxon>Nectriaceae</taxon>
        <taxon>Neonectria</taxon>
    </lineage>
</organism>
<proteinExistence type="predicted"/>
<comment type="caution">
    <text evidence="2">The sequence shown here is derived from an EMBL/GenBank/DDBJ whole genome shotgun (WGS) entry which is preliminary data.</text>
</comment>
<accession>A0A0N8H5G3</accession>
<evidence type="ECO:0000256" key="1">
    <source>
        <dbReference type="SAM" id="MobiDB-lite"/>
    </source>
</evidence>
<feature type="region of interest" description="Disordered" evidence="1">
    <location>
        <begin position="82"/>
        <end position="120"/>
    </location>
</feature>
<dbReference type="Proteomes" id="UP000050424">
    <property type="component" value="Unassembled WGS sequence"/>
</dbReference>
<reference evidence="2 3" key="1">
    <citation type="submission" date="2015-09" db="EMBL/GenBank/DDBJ databases">
        <title>Draft genome of a European isolate of the apple canker pathogen Neonectria ditissima.</title>
        <authorList>
            <person name="Gomez-Cortecero A."/>
            <person name="Harrison R.J."/>
            <person name="Armitage A.D."/>
        </authorList>
    </citation>
    <scope>NUCLEOTIDE SEQUENCE [LARGE SCALE GENOMIC DNA]</scope>
    <source>
        <strain evidence="2 3">R09/05</strain>
    </source>
</reference>
<name>A0A0N8H5G3_9HYPO</name>
<dbReference type="EMBL" id="LKCW01000219">
    <property type="protein sequence ID" value="KPM36092.1"/>
    <property type="molecule type" value="Genomic_DNA"/>
</dbReference>
<protein>
    <submittedName>
        <fullName evidence="2">Uncharacterized protein</fullName>
    </submittedName>
</protein>
<evidence type="ECO:0000313" key="2">
    <source>
        <dbReference type="EMBL" id="KPM36092.1"/>
    </source>
</evidence>
<keyword evidence="3" id="KW-1185">Reference proteome</keyword>